<dbReference type="PROSITE" id="PS51257">
    <property type="entry name" value="PROKAR_LIPOPROTEIN"/>
    <property type="match status" value="1"/>
</dbReference>
<sequence length="354" mass="41082">MKTSRFVLLIITLLFVTGCQIEITTNEDQTSNQSNSPPEENEISPETEPKENDSGDADDKSNEQNEEPTTEYNESSLAVPDYIHVERPNDFHTQSQPNLKEPIPHTKALNIYSSLNENEKQKVRKILTDLGFPDLNKLSQNTDSLHERELELLYYAVTTMKNQQYQSWFNLEESEGLLFMGLFEYAHQSVQFSSQIEPETNEAIFEHYIQVEDPASAGQPFFFLNYLVRDGRVYQVHDPATNSVEHIFPFPYGIAPNRMILPYDIQVGSKWEQNVEVDGQQYKMVSEIIEIKPEVIRVKGYIEGIENYPNNRYEEEYVVKKGIGISYHYHTKMPDNIGIDFEFEFVKEEPIQIQ</sequence>
<feature type="chain" id="PRO_5039122411" evidence="2">
    <location>
        <begin position="22"/>
        <end position="354"/>
    </location>
</feature>
<feature type="signal peptide" evidence="2">
    <location>
        <begin position="1"/>
        <end position="21"/>
    </location>
</feature>
<name>A0A6G1X958_9BACI</name>
<dbReference type="AlphaFoldDB" id="A0A6G1X958"/>
<dbReference type="OrthoDB" id="2067411at2"/>
<protein>
    <submittedName>
        <fullName evidence="3">Uncharacterized protein</fullName>
    </submittedName>
</protein>
<feature type="region of interest" description="Disordered" evidence="1">
    <location>
        <begin position="26"/>
        <end position="78"/>
    </location>
</feature>
<feature type="compositionally biased region" description="Basic and acidic residues" evidence="1">
    <location>
        <begin position="47"/>
        <end position="63"/>
    </location>
</feature>
<reference evidence="3 4" key="1">
    <citation type="submission" date="2019-11" db="EMBL/GenBank/DDBJ databases">
        <authorList>
            <person name="Li J."/>
        </authorList>
    </citation>
    <scope>NUCLEOTIDE SEQUENCE [LARGE SCALE GENOMIC DNA]</scope>
    <source>
        <strain evidence="3 4">J4</strain>
    </source>
</reference>
<dbReference type="Proteomes" id="UP000480185">
    <property type="component" value="Unassembled WGS sequence"/>
</dbReference>
<keyword evidence="4" id="KW-1185">Reference proteome</keyword>
<evidence type="ECO:0000313" key="3">
    <source>
        <dbReference type="EMBL" id="MRG87338.1"/>
    </source>
</evidence>
<comment type="caution">
    <text evidence="3">The sequence shown here is derived from an EMBL/GenBank/DDBJ whole genome shotgun (WGS) entry which is preliminary data.</text>
</comment>
<keyword evidence="2" id="KW-0732">Signal</keyword>
<gene>
    <name evidence="3" type="ORF">GH754_13650</name>
</gene>
<dbReference type="RefSeq" id="WP_153729223.1">
    <property type="nucleotide sequence ID" value="NZ_WJNH01000008.1"/>
</dbReference>
<evidence type="ECO:0000256" key="2">
    <source>
        <dbReference type="SAM" id="SignalP"/>
    </source>
</evidence>
<proteinExistence type="predicted"/>
<evidence type="ECO:0000313" key="4">
    <source>
        <dbReference type="Proteomes" id="UP000480185"/>
    </source>
</evidence>
<accession>A0A6G1X958</accession>
<dbReference type="EMBL" id="WJNH01000008">
    <property type="protein sequence ID" value="MRG87338.1"/>
    <property type="molecule type" value="Genomic_DNA"/>
</dbReference>
<organism evidence="3 4">
    <name type="scientific">Salinibacillus xinjiangensis</name>
    <dbReference type="NCBI Taxonomy" id="1229268"/>
    <lineage>
        <taxon>Bacteria</taxon>
        <taxon>Bacillati</taxon>
        <taxon>Bacillota</taxon>
        <taxon>Bacilli</taxon>
        <taxon>Bacillales</taxon>
        <taxon>Bacillaceae</taxon>
        <taxon>Salinibacillus</taxon>
    </lineage>
</organism>
<evidence type="ECO:0000256" key="1">
    <source>
        <dbReference type="SAM" id="MobiDB-lite"/>
    </source>
</evidence>